<name>A0ACB8SVI4_9AGAM</name>
<evidence type="ECO:0000313" key="2">
    <source>
        <dbReference type="Proteomes" id="UP000814140"/>
    </source>
</evidence>
<reference evidence="1" key="2">
    <citation type="journal article" date="2022" name="New Phytol.">
        <title>Evolutionary transition to the ectomycorrhizal habit in the genomes of a hyperdiverse lineage of mushroom-forming fungi.</title>
        <authorList>
            <person name="Looney B."/>
            <person name="Miyauchi S."/>
            <person name="Morin E."/>
            <person name="Drula E."/>
            <person name="Courty P.E."/>
            <person name="Kohler A."/>
            <person name="Kuo A."/>
            <person name="LaButti K."/>
            <person name="Pangilinan J."/>
            <person name="Lipzen A."/>
            <person name="Riley R."/>
            <person name="Andreopoulos W."/>
            <person name="He G."/>
            <person name="Johnson J."/>
            <person name="Nolan M."/>
            <person name="Tritt A."/>
            <person name="Barry K.W."/>
            <person name="Grigoriev I.V."/>
            <person name="Nagy L.G."/>
            <person name="Hibbett D."/>
            <person name="Henrissat B."/>
            <person name="Matheny P.B."/>
            <person name="Labbe J."/>
            <person name="Martin F.M."/>
        </authorList>
    </citation>
    <scope>NUCLEOTIDE SEQUENCE</scope>
    <source>
        <strain evidence="1">HHB10654</strain>
    </source>
</reference>
<proteinExistence type="predicted"/>
<accession>A0ACB8SVI4</accession>
<comment type="caution">
    <text evidence="1">The sequence shown here is derived from an EMBL/GenBank/DDBJ whole genome shotgun (WGS) entry which is preliminary data.</text>
</comment>
<protein>
    <submittedName>
        <fullName evidence="1">Uncharacterized protein</fullName>
    </submittedName>
</protein>
<evidence type="ECO:0000313" key="1">
    <source>
        <dbReference type="EMBL" id="KAI0060202.1"/>
    </source>
</evidence>
<gene>
    <name evidence="1" type="ORF">BV25DRAFT_1827999</name>
</gene>
<dbReference type="EMBL" id="MU277220">
    <property type="protein sequence ID" value="KAI0060202.1"/>
    <property type="molecule type" value="Genomic_DNA"/>
</dbReference>
<sequence>MALPQNAIKTVTLEGVVEKNATHELVPAVLHRMSAPLDFVPSCYDPRPNQSPSWVKTLLESVPERPPSRLPQPGTSQLHGHLARFLGDGRSGIVFELDNVQLDGVPPDPLSVPRLVVKIARANRLAALAREAWFYDEMECLQGSTIPRCYGWFEMQLSPGQTVPAWKAHPAEDATEEDYALDNDKMFGTVHPDQLARTARRDVIFVLLLEQLGPRMPLGPLPESDKTDITSLYEDISHLGIAVVQDIRFQNILQAPQYEPCLPSLPSPFTNRVHSWRKIDFELAVKTNLTLWQLSTDYKPELKDMFEDAELDGAQNPW</sequence>
<dbReference type="Proteomes" id="UP000814140">
    <property type="component" value="Unassembled WGS sequence"/>
</dbReference>
<reference evidence="1" key="1">
    <citation type="submission" date="2021-03" db="EMBL/GenBank/DDBJ databases">
        <authorList>
            <consortium name="DOE Joint Genome Institute"/>
            <person name="Ahrendt S."/>
            <person name="Looney B.P."/>
            <person name="Miyauchi S."/>
            <person name="Morin E."/>
            <person name="Drula E."/>
            <person name="Courty P.E."/>
            <person name="Chicoki N."/>
            <person name="Fauchery L."/>
            <person name="Kohler A."/>
            <person name="Kuo A."/>
            <person name="Labutti K."/>
            <person name="Pangilinan J."/>
            <person name="Lipzen A."/>
            <person name="Riley R."/>
            <person name="Andreopoulos W."/>
            <person name="He G."/>
            <person name="Johnson J."/>
            <person name="Barry K.W."/>
            <person name="Grigoriev I.V."/>
            <person name="Nagy L."/>
            <person name="Hibbett D."/>
            <person name="Henrissat B."/>
            <person name="Matheny P.B."/>
            <person name="Labbe J."/>
            <person name="Martin F."/>
        </authorList>
    </citation>
    <scope>NUCLEOTIDE SEQUENCE</scope>
    <source>
        <strain evidence="1">HHB10654</strain>
    </source>
</reference>
<organism evidence="1 2">
    <name type="scientific">Artomyces pyxidatus</name>
    <dbReference type="NCBI Taxonomy" id="48021"/>
    <lineage>
        <taxon>Eukaryota</taxon>
        <taxon>Fungi</taxon>
        <taxon>Dikarya</taxon>
        <taxon>Basidiomycota</taxon>
        <taxon>Agaricomycotina</taxon>
        <taxon>Agaricomycetes</taxon>
        <taxon>Russulales</taxon>
        <taxon>Auriscalpiaceae</taxon>
        <taxon>Artomyces</taxon>
    </lineage>
</organism>
<keyword evidence="2" id="KW-1185">Reference proteome</keyword>